<protein>
    <submittedName>
        <fullName evidence="1">Uncharacterized protein</fullName>
    </submittedName>
</protein>
<dbReference type="Proteomes" id="UP000267250">
    <property type="component" value="Chromosome"/>
</dbReference>
<dbReference type="InterPro" id="IPR029062">
    <property type="entry name" value="Class_I_gatase-like"/>
</dbReference>
<dbReference type="GO" id="GO:0033969">
    <property type="term" value="F:gamma-glutamyl-gamma-aminobutyrate hydrolase activity"/>
    <property type="evidence" value="ECO:0007669"/>
    <property type="project" value="TreeGrafter"/>
</dbReference>
<dbReference type="Gene3D" id="3.40.50.880">
    <property type="match status" value="1"/>
</dbReference>
<reference evidence="1 2" key="1">
    <citation type="submission" date="2016-07" db="EMBL/GenBank/DDBJ databases">
        <title>Genome and transcriptome analysis of iron-reducing fermentative bacteria Anoxybacter fermentans.</title>
        <authorList>
            <person name="Zeng X."/>
            <person name="Shao Z."/>
        </authorList>
    </citation>
    <scope>NUCLEOTIDE SEQUENCE [LARGE SCALE GENOMIC DNA]</scope>
    <source>
        <strain evidence="1 2">DY22613</strain>
    </source>
</reference>
<dbReference type="PROSITE" id="PS51273">
    <property type="entry name" value="GATASE_TYPE_1"/>
    <property type="match status" value="1"/>
</dbReference>
<dbReference type="PANTHER" id="PTHR43235">
    <property type="entry name" value="GLUTAMINE AMIDOTRANSFERASE PB2B2.05-RELATED"/>
    <property type="match status" value="1"/>
</dbReference>
<dbReference type="KEGG" id="aft:BBF96_02270"/>
<dbReference type="GO" id="GO:0006598">
    <property type="term" value="P:polyamine catabolic process"/>
    <property type="evidence" value="ECO:0007669"/>
    <property type="project" value="TreeGrafter"/>
</dbReference>
<keyword evidence="2" id="KW-1185">Reference proteome</keyword>
<proteinExistence type="predicted"/>
<gene>
    <name evidence="1" type="ORF">BBF96_02270</name>
</gene>
<name>A0A3S9SVM2_9FIRM</name>
<dbReference type="InterPro" id="IPR011697">
    <property type="entry name" value="Peptidase_C26"/>
</dbReference>
<dbReference type="GO" id="GO:0005829">
    <property type="term" value="C:cytosol"/>
    <property type="evidence" value="ECO:0007669"/>
    <property type="project" value="TreeGrafter"/>
</dbReference>
<dbReference type="OrthoDB" id="9813383at2"/>
<dbReference type="SUPFAM" id="SSF52317">
    <property type="entry name" value="Class I glutamine amidotransferase-like"/>
    <property type="match status" value="1"/>
</dbReference>
<dbReference type="InterPro" id="IPR044668">
    <property type="entry name" value="PuuD-like"/>
</dbReference>
<dbReference type="RefSeq" id="WP_127015652.1">
    <property type="nucleotide sequence ID" value="NZ_CP016379.1"/>
</dbReference>
<dbReference type="FunFam" id="3.40.50.880:FF:000030">
    <property type="entry name" value="Gamma-glutamyl-gamma-aminobutyrate hydrolase PuuD"/>
    <property type="match status" value="1"/>
</dbReference>
<dbReference type="EMBL" id="CP016379">
    <property type="protein sequence ID" value="AZR72319.1"/>
    <property type="molecule type" value="Genomic_DNA"/>
</dbReference>
<dbReference type="Pfam" id="PF07722">
    <property type="entry name" value="Peptidase_C26"/>
    <property type="match status" value="1"/>
</dbReference>
<accession>A0A3S9SVM2</accession>
<dbReference type="PANTHER" id="PTHR43235:SF1">
    <property type="entry name" value="GLUTAMINE AMIDOTRANSFERASE PB2B2.05-RELATED"/>
    <property type="match status" value="1"/>
</dbReference>
<sequence>MRKVIGITSSQQTVNDPLEFTLPKLYVRAIENVGGLPLILPIIDKDVALIAEMVERVDGILLTGGVDVDPMLFGEEPHTEMGRIDPERDFFELHLAKIALEKNLPILGICRGCQVLNVAAGGTIVQDIPSFYGKDKVHKHKQTAPRWYPTHSVEIVKGSKLEAIFKTNKITVNSYHHQSVKEPAPGFIVSAKAKDGIIEAIEGIEYKYALGIQWHPELMWQKYPQFKNLFQSFIDAC</sequence>
<dbReference type="CDD" id="cd01745">
    <property type="entry name" value="GATase1_2"/>
    <property type="match status" value="1"/>
</dbReference>
<evidence type="ECO:0000313" key="2">
    <source>
        <dbReference type="Proteomes" id="UP000267250"/>
    </source>
</evidence>
<evidence type="ECO:0000313" key="1">
    <source>
        <dbReference type="EMBL" id="AZR72319.1"/>
    </source>
</evidence>
<organism evidence="1 2">
    <name type="scientific">Anoxybacter fermentans</name>
    <dbReference type="NCBI Taxonomy" id="1323375"/>
    <lineage>
        <taxon>Bacteria</taxon>
        <taxon>Bacillati</taxon>
        <taxon>Bacillota</taxon>
        <taxon>Clostridia</taxon>
        <taxon>Halanaerobiales</taxon>
        <taxon>Anoxybacter</taxon>
    </lineage>
</organism>
<dbReference type="AlphaFoldDB" id="A0A3S9SVM2"/>